<keyword evidence="2" id="KW-1185">Reference proteome</keyword>
<protein>
    <submittedName>
        <fullName evidence="1">Uncharacterized protein</fullName>
    </submittedName>
</protein>
<dbReference type="Proteomes" id="UP001527181">
    <property type="component" value="Unassembled WGS sequence"/>
</dbReference>
<comment type="caution">
    <text evidence="1">The sequence shown here is derived from an EMBL/GenBank/DDBJ whole genome shotgun (WGS) entry which is preliminary data.</text>
</comment>
<sequence>MELKTYLPSAKQIDEMSRFDFLTWVEEARRELLRRAEQRDPLTQLRKRISKIVADESLVEVQKEARVFDELENFKKTSQ</sequence>
<proteinExistence type="predicted"/>
<evidence type="ECO:0000313" key="1">
    <source>
        <dbReference type="EMBL" id="MCY9764837.1"/>
    </source>
</evidence>
<dbReference type="EMBL" id="JAMDNP010000126">
    <property type="protein sequence ID" value="MCY9764837.1"/>
    <property type="molecule type" value="Genomic_DNA"/>
</dbReference>
<organism evidence="1 2">
    <name type="scientific">Paenibacillus alvei</name>
    <name type="common">Bacillus alvei</name>
    <dbReference type="NCBI Taxonomy" id="44250"/>
    <lineage>
        <taxon>Bacteria</taxon>
        <taxon>Bacillati</taxon>
        <taxon>Bacillota</taxon>
        <taxon>Bacilli</taxon>
        <taxon>Bacillales</taxon>
        <taxon>Paenibacillaceae</taxon>
        <taxon>Paenibacillus</taxon>
    </lineage>
</organism>
<evidence type="ECO:0000313" key="2">
    <source>
        <dbReference type="Proteomes" id="UP001527181"/>
    </source>
</evidence>
<gene>
    <name evidence="1" type="ORF">M5X12_30550</name>
</gene>
<name>A0ABT4H775_PAEAL</name>
<dbReference type="RefSeq" id="WP_268598981.1">
    <property type="nucleotide sequence ID" value="NZ_JAMDNP010000126.1"/>
</dbReference>
<reference evidence="1 2" key="1">
    <citation type="submission" date="2022-05" db="EMBL/GenBank/DDBJ databases">
        <title>Genome Sequencing of Bee-Associated Microbes.</title>
        <authorList>
            <person name="Dunlap C."/>
        </authorList>
    </citation>
    <scope>NUCLEOTIDE SEQUENCE [LARGE SCALE GENOMIC DNA]</scope>
    <source>
        <strain evidence="1 2">NRRL B-04010</strain>
    </source>
</reference>
<accession>A0ABT4H775</accession>